<evidence type="ECO:0000256" key="1">
    <source>
        <dbReference type="SAM" id="MobiDB-lite"/>
    </source>
</evidence>
<keyword evidence="3" id="KW-1185">Reference proteome</keyword>
<proteinExistence type="predicted"/>
<dbReference type="OrthoDB" id="85977at2157"/>
<dbReference type="NCBIfam" id="NF038145">
    <property type="entry name" value="Hvo_1808_fam"/>
    <property type="match status" value="1"/>
</dbReference>
<reference evidence="2 3" key="1">
    <citation type="submission" date="2016-10" db="EMBL/GenBank/DDBJ databases">
        <authorList>
            <person name="de Groot N.N."/>
        </authorList>
    </citation>
    <scope>NUCLEOTIDE SEQUENCE [LARGE SCALE GENOMIC DNA]</scope>
    <source>
        <strain evidence="2 3">CGMCC 1.5337</strain>
    </source>
</reference>
<dbReference type="InterPro" id="IPR047792">
    <property type="entry name" value="Hvo_1808-like"/>
</dbReference>
<evidence type="ECO:0000313" key="2">
    <source>
        <dbReference type="EMBL" id="SEW13494.1"/>
    </source>
</evidence>
<sequence>MRALTLVAVAALVVLAGCSALPATDSRPTPGEPATAPADFVDPDGDVLGWEGGYWYNEGLPVTDDDGLNETERRMVVNRSMARVERLRGIEFETPVDVDVVSRDAYREEYAGNGNASDALRTFDDAKFEALFLVGEDRGAIDVQRSNRGSNVLGFYSPSEDRIVVVSPTETPQVRETTLGHELVHALQFRQLGAGYDSPTRDRANANSGLVEGDARFVDHQYGDRCGADWDCATAGGGGGGGDLHLGVYLLTYFPYSDGPGFVEAVYEDGGWAAVGELYGDPPASSEQVAQPEKYGEDQPADPTLRDRSANEWSRVSVDGRAPYAEVGVGGLTAMLAYPAYDDSRRGAVLSPQTFLNYRDGAVDSRDPFDYTTTPVEGWDGERMWVYEHEDGDLGYTWRIAWDSPRDATEFADSYRDLLRYWGGERVDGEPGVWRIPEGESPFADAFRLTVDGDRATIVNAPETDELDAVHEPRN</sequence>
<dbReference type="PROSITE" id="PS51257">
    <property type="entry name" value="PROKAR_LIPOPROTEIN"/>
    <property type="match status" value="1"/>
</dbReference>
<dbReference type="Proteomes" id="UP000198518">
    <property type="component" value="Unassembled WGS sequence"/>
</dbReference>
<feature type="region of interest" description="Disordered" evidence="1">
    <location>
        <begin position="22"/>
        <end position="42"/>
    </location>
</feature>
<dbReference type="RefSeq" id="WP_089668866.1">
    <property type="nucleotide sequence ID" value="NZ_FOJA01000001.1"/>
</dbReference>
<gene>
    <name evidence="2" type="ORF">SAMN04487945_1675</name>
</gene>
<name>A0A1I0PGB6_9EURY</name>
<feature type="region of interest" description="Disordered" evidence="1">
    <location>
        <begin position="283"/>
        <end position="312"/>
    </location>
</feature>
<dbReference type="AlphaFoldDB" id="A0A1I0PGB6"/>
<dbReference type="STRING" id="355548.SAMN04487945_1675"/>
<organism evidence="2 3">
    <name type="scientific">Halobacterium jilantaiense</name>
    <dbReference type="NCBI Taxonomy" id="355548"/>
    <lineage>
        <taxon>Archaea</taxon>
        <taxon>Methanobacteriati</taxon>
        <taxon>Methanobacteriota</taxon>
        <taxon>Stenosarchaea group</taxon>
        <taxon>Halobacteria</taxon>
        <taxon>Halobacteriales</taxon>
        <taxon>Halobacteriaceae</taxon>
        <taxon>Halobacterium</taxon>
    </lineage>
</organism>
<accession>A0A1I0PGB6</accession>
<protein>
    <submittedName>
        <fullName evidence="2">Uncharacterized protein</fullName>
    </submittedName>
</protein>
<dbReference type="EMBL" id="FOJA01000001">
    <property type="protein sequence ID" value="SEW13494.1"/>
    <property type="molecule type" value="Genomic_DNA"/>
</dbReference>
<evidence type="ECO:0000313" key="3">
    <source>
        <dbReference type="Proteomes" id="UP000198518"/>
    </source>
</evidence>